<gene>
    <name evidence="1" type="ORF">P8828_14945</name>
</gene>
<proteinExistence type="predicted"/>
<evidence type="ECO:0000313" key="1">
    <source>
        <dbReference type="EMBL" id="MEC0486103.1"/>
    </source>
</evidence>
<sequence length="56" mass="6650">MANFLRKAIHEKKKWLIRQIVKSGRIDNPNDLSAYTLTDLEKVHRSVTEHHTKKRP</sequence>
<name>A0ABU6H533_9BACI</name>
<evidence type="ECO:0000313" key="2">
    <source>
        <dbReference type="Proteomes" id="UP001341297"/>
    </source>
</evidence>
<reference evidence="1 2" key="1">
    <citation type="submission" date="2023-03" db="EMBL/GenBank/DDBJ databases">
        <title>Agriculturally important microbes genome sequencing.</title>
        <authorList>
            <person name="Dunlap C."/>
        </authorList>
    </citation>
    <scope>NUCLEOTIDE SEQUENCE [LARGE SCALE GENOMIC DNA]</scope>
    <source>
        <strain evidence="1 2">CBP-3203</strain>
    </source>
</reference>
<dbReference type="EMBL" id="JARRTL010000014">
    <property type="protein sequence ID" value="MEC0486103.1"/>
    <property type="molecule type" value="Genomic_DNA"/>
</dbReference>
<keyword evidence="2" id="KW-1185">Reference proteome</keyword>
<dbReference type="RefSeq" id="WP_172796345.1">
    <property type="nucleotide sequence ID" value="NZ_CP023481.1"/>
</dbReference>
<protein>
    <recommendedName>
        <fullName evidence="3">Fur-regulated basic protein FbpA</fullName>
    </recommendedName>
</protein>
<evidence type="ECO:0008006" key="3">
    <source>
        <dbReference type="Google" id="ProtNLM"/>
    </source>
</evidence>
<comment type="caution">
    <text evidence="1">The sequence shown here is derived from an EMBL/GenBank/DDBJ whole genome shotgun (WGS) entry which is preliminary data.</text>
</comment>
<dbReference type="Proteomes" id="UP001341297">
    <property type="component" value="Unassembled WGS sequence"/>
</dbReference>
<accession>A0ABU6H533</accession>
<organism evidence="1 2">
    <name type="scientific">Bacillus glycinifermentans</name>
    <dbReference type="NCBI Taxonomy" id="1664069"/>
    <lineage>
        <taxon>Bacteria</taxon>
        <taxon>Bacillati</taxon>
        <taxon>Bacillota</taxon>
        <taxon>Bacilli</taxon>
        <taxon>Bacillales</taxon>
        <taxon>Bacillaceae</taxon>
        <taxon>Bacillus</taxon>
    </lineage>
</organism>